<evidence type="ECO:0000256" key="2">
    <source>
        <dbReference type="ARBA" id="ARBA00022803"/>
    </source>
</evidence>
<evidence type="ECO:0000313" key="4">
    <source>
        <dbReference type="EMBL" id="CAD8196467.1"/>
    </source>
</evidence>
<reference evidence="4" key="1">
    <citation type="submission" date="2021-01" db="EMBL/GenBank/DDBJ databases">
        <authorList>
            <consortium name="Genoscope - CEA"/>
            <person name="William W."/>
        </authorList>
    </citation>
    <scope>NUCLEOTIDE SEQUENCE</scope>
</reference>
<organism evidence="4 5">
    <name type="scientific">Paramecium octaurelia</name>
    <dbReference type="NCBI Taxonomy" id="43137"/>
    <lineage>
        <taxon>Eukaryota</taxon>
        <taxon>Sar</taxon>
        <taxon>Alveolata</taxon>
        <taxon>Ciliophora</taxon>
        <taxon>Intramacronucleata</taxon>
        <taxon>Oligohymenophorea</taxon>
        <taxon>Peniculida</taxon>
        <taxon>Parameciidae</taxon>
        <taxon>Paramecium</taxon>
    </lineage>
</organism>
<feature type="repeat" description="TPR" evidence="3">
    <location>
        <begin position="306"/>
        <end position="339"/>
    </location>
</feature>
<evidence type="ECO:0000256" key="3">
    <source>
        <dbReference type="PROSITE-ProRule" id="PRU00339"/>
    </source>
</evidence>
<dbReference type="Proteomes" id="UP000683925">
    <property type="component" value="Unassembled WGS sequence"/>
</dbReference>
<name>A0A8S1X5K5_PAROT</name>
<keyword evidence="1" id="KW-0677">Repeat</keyword>
<gene>
    <name evidence="4" type="ORF">POCTA_138.1.T1110200</name>
</gene>
<feature type="repeat" description="TPR" evidence="3">
    <location>
        <begin position="238"/>
        <end position="271"/>
    </location>
</feature>
<evidence type="ECO:0000256" key="1">
    <source>
        <dbReference type="ARBA" id="ARBA00022737"/>
    </source>
</evidence>
<protein>
    <recommendedName>
        <fullName evidence="6">Tetratricopeptide repeat protein</fullName>
    </recommendedName>
</protein>
<dbReference type="PANTHER" id="PTHR44943">
    <property type="entry name" value="CELLULOSE SYNTHASE OPERON PROTEIN C"/>
    <property type="match status" value="1"/>
</dbReference>
<keyword evidence="2 3" id="KW-0802">TPR repeat</keyword>
<dbReference type="PROSITE" id="PS50005">
    <property type="entry name" value="TPR"/>
    <property type="match status" value="4"/>
</dbReference>
<feature type="repeat" description="TPR" evidence="3">
    <location>
        <begin position="272"/>
        <end position="305"/>
    </location>
</feature>
<evidence type="ECO:0000313" key="5">
    <source>
        <dbReference type="Proteomes" id="UP000683925"/>
    </source>
</evidence>
<dbReference type="EMBL" id="CAJJDP010000111">
    <property type="protein sequence ID" value="CAD8196467.1"/>
    <property type="molecule type" value="Genomic_DNA"/>
</dbReference>
<dbReference type="PANTHER" id="PTHR44943:SF4">
    <property type="entry name" value="TPR REPEAT-CONTAINING PROTEIN MJ0798"/>
    <property type="match status" value="1"/>
</dbReference>
<dbReference type="OrthoDB" id="1926212at2759"/>
<dbReference type="Pfam" id="PF07719">
    <property type="entry name" value="TPR_2"/>
    <property type="match status" value="1"/>
</dbReference>
<evidence type="ECO:0008006" key="6">
    <source>
        <dbReference type="Google" id="ProtNLM"/>
    </source>
</evidence>
<dbReference type="InterPro" id="IPR013105">
    <property type="entry name" value="TPR_2"/>
</dbReference>
<comment type="caution">
    <text evidence="4">The sequence shown here is derived from an EMBL/GenBank/DDBJ whole genome shotgun (WGS) entry which is preliminary data.</text>
</comment>
<dbReference type="InterPro" id="IPR051685">
    <property type="entry name" value="Ycf3/AcsC/BcsC/TPR_MFPF"/>
</dbReference>
<dbReference type="AlphaFoldDB" id="A0A8S1X5K5"/>
<feature type="repeat" description="TPR" evidence="3">
    <location>
        <begin position="204"/>
        <end position="237"/>
    </location>
</feature>
<keyword evidence="5" id="KW-1185">Reference proteome</keyword>
<dbReference type="InterPro" id="IPR019734">
    <property type="entry name" value="TPR_rpt"/>
</dbReference>
<accession>A0A8S1X5K5</accession>
<dbReference type="SMART" id="SM00028">
    <property type="entry name" value="TPR"/>
    <property type="match status" value="6"/>
</dbReference>
<dbReference type="Pfam" id="PF14559">
    <property type="entry name" value="TPR_19"/>
    <property type="match status" value="2"/>
</dbReference>
<proteinExistence type="predicted"/>
<sequence>MGQQGNLKLKCQQYDHKDEIETICYNQFCQDFRLNCFKCDKRRTHHDHINDVEKINSLIGFIENRNKECDNLIDNLDKYVESLNQSFSQLKRGIKLKYSLQKERLINLNSQQLNDYLNSTIKFMEYKHSITTIISDQAKKLNHTFNNIYEQLQLLSLNYYQIDDNSIKQSEKLYDKGYDLYQKYKYTEAIDILDISIQQNPKNYKSQGCKGACLMMLNKYEDAINWLDQALAIDPKNVFSLRNKGACLMMLNNYEGAINLLDQALAIDPKDVFSLRNKGECLRMLNKYEDAINQLDQALAINPKDFFSLRKKGECLRMQNQYDDAINWLDQALAIDPKDVFSLNSKSKCLRILKQYSESFQFLDQTNVIDTQAIHSKGDDLADQLKQKKALIHCEQSSTKNSNDLQSQYQQEFCQQIQNQ</sequence>